<evidence type="ECO:0000256" key="2">
    <source>
        <dbReference type="ARBA" id="ARBA00007787"/>
    </source>
</evidence>
<dbReference type="PANTHER" id="PTHR45694">
    <property type="entry name" value="GLUTAREDOXIN 2"/>
    <property type="match status" value="1"/>
</dbReference>
<dbReference type="CDD" id="cd03418">
    <property type="entry name" value="GRX_GRXb_1_3_like"/>
    <property type="match status" value="1"/>
</dbReference>
<dbReference type="InterPro" id="IPR011900">
    <property type="entry name" value="GRX_bact"/>
</dbReference>
<evidence type="ECO:0000259" key="6">
    <source>
        <dbReference type="Pfam" id="PF00462"/>
    </source>
</evidence>
<evidence type="ECO:0000256" key="5">
    <source>
        <dbReference type="RuleBase" id="RU364065"/>
    </source>
</evidence>
<dbReference type="InterPro" id="IPR011767">
    <property type="entry name" value="GLR_AS"/>
</dbReference>
<dbReference type="PROSITE" id="PS00195">
    <property type="entry name" value="GLUTAREDOXIN_1"/>
    <property type="match status" value="1"/>
</dbReference>
<evidence type="ECO:0000256" key="3">
    <source>
        <dbReference type="ARBA" id="ARBA00022448"/>
    </source>
</evidence>
<evidence type="ECO:0000256" key="4">
    <source>
        <dbReference type="ARBA" id="ARBA00022982"/>
    </source>
</evidence>
<dbReference type="EMBL" id="JAGSPB010000002">
    <property type="protein sequence ID" value="MBV7267016.1"/>
    <property type="molecule type" value="Genomic_DNA"/>
</dbReference>
<proteinExistence type="inferred from homology"/>
<organism evidence="7 8">
    <name type="scientific">Erythrobacter ani</name>
    <dbReference type="NCBI Taxonomy" id="2827235"/>
    <lineage>
        <taxon>Bacteria</taxon>
        <taxon>Pseudomonadati</taxon>
        <taxon>Pseudomonadota</taxon>
        <taxon>Alphaproteobacteria</taxon>
        <taxon>Sphingomonadales</taxon>
        <taxon>Erythrobacteraceae</taxon>
        <taxon>Erythrobacter/Porphyrobacter group</taxon>
        <taxon>Erythrobacter</taxon>
    </lineage>
</organism>
<evidence type="ECO:0000256" key="1">
    <source>
        <dbReference type="ARBA" id="ARBA00002549"/>
    </source>
</evidence>
<evidence type="ECO:0000313" key="8">
    <source>
        <dbReference type="Proteomes" id="UP000699975"/>
    </source>
</evidence>
<dbReference type="PROSITE" id="PS51354">
    <property type="entry name" value="GLUTAREDOXIN_2"/>
    <property type="match status" value="1"/>
</dbReference>
<feature type="domain" description="Glutaredoxin" evidence="6">
    <location>
        <begin position="7"/>
        <end position="66"/>
    </location>
</feature>
<keyword evidence="8" id="KW-1185">Reference proteome</keyword>
<keyword evidence="4 5" id="KW-0249">Electron transport</keyword>
<comment type="similarity">
    <text evidence="2 5">Belongs to the glutaredoxin family.</text>
</comment>
<sequence length="87" mass="9506">MSTPKIDIYSKFTCPFCVRAKRLLSSKGVEFNEYDITMGGPKRDEMRERAPGATTVPQIFIGDTHIGGSDDLAALEREGKLDALLAG</sequence>
<keyword evidence="5" id="KW-0676">Redox-active center</keyword>
<comment type="function">
    <text evidence="1 5">Has a glutathione-disulfide oxidoreductase activity in the presence of NADPH and glutathione reductase. Reduces low molecular weight disulfides and proteins.</text>
</comment>
<accession>A0ABS6SPP5</accession>
<protein>
    <recommendedName>
        <fullName evidence="5">Glutaredoxin</fullName>
    </recommendedName>
</protein>
<dbReference type="PANTHER" id="PTHR45694:SF18">
    <property type="entry name" value="GLUTAREDOXIN-1-RELATED"/>
    <property type="match status" value="1"/>
</dbReference>
<comment type="caution">
    <text evidence="7">The sequence shown here is derived from an EMBL/GenBank/DDBJ whole genome shotgun (WGS) entry which is preliminary data.</text>
</comment>
<reference evidence="7 8" key="1">
    <citation type="submission" date="2021-04" db="EMBL/GenBank/DDBJ databases">
        <authorList>
            <person name="Pira H."/>
            <person name="Risdian C."/>
            <person name="Wink J."/>
        </authorList>
    </citation>
    <scope>NUCLEOTIDE SEQUENCE [LARGE SCALE GENOMIC DNA]</scope>
    <source>
        <strain evidence="7 8">WH131</strain>
    </source>
</reference>
<keyword evidence="5" id="KW-0963">Cytoplasm</keyword>
<evidence type="ECO:0000313" key="7">
    <source>
        <dbReference type="EMBL" id="MBV7267016.1"/>
    </source>
</evidence>
<name>A0ABS6SPP5_9SPHN</name>
<dbReference type="NCBIfam" id="TIGR02181">
    <property type="entry name" value="GRX_bact"/>
    <property type="match status" value="1"/>
</dbReference>
<dbReference type="RefSeq" id="WP_218317535.1">
    <property type="nucleotide sequence ID" value="NZ_JAGSPB010000002.1"/>
</dbReference>
<keyword evidence="3 5" id="KW-0813">Transport</keyword>
<gene>
    <name evidence="7" type="primary">grxC</name>
    <name evidence="7" type="ORF">KCG45_12555</name>
</gene>
<dbReference type="Proteomes" id="UP000699975">
    <property type="component" value="Unassembled WGS sequence"/>
</dbReference>
<dbReference type="Pfam" id="PF00462">
    <property type="entry name" value="Glutaredoxin"/>
    <property type="match status" value="1"/>
</dbReference>
<dbReference type="InterPro" id="IPR002109">
    <property type="entry name" value="Glutaredoxin"/>
</dbReference>